<dbReference type="GO" id="GO:0019843">
    <property type="term" value="F:rRNA binding"/>
    <property type="evidence" value="ECO:0007669"/>
    <property type="project" value="UniProtKB-KW"/>
</dbReference>
<evidence type="ECO:0000256" key="1">
    <source>
        <dbReference type="ARBA" id="ARBA00007500"/>
    </source>
</evidence>
<dbReference type="HAMAP" id="MF_00485">
    <property type="entry name" value="Ribosomal_eS4"/>
    <property type="match status" value="1"/>
</dbReference>
<evidence type="ECO:0000256" key="3">
    <source>
        <dbReference type="ARBA" id="ARBA00022884"/>
    </source>
</evidence>
<dbReference type="Proteomes" id="UP000273278">
    <property type="component" value="Chromosome"/>
</dbReference>
<evidence type="ECO:0000313" key="11">
    <source>
        <dbReference type="EMBL" id="AYQ55511.1"/>
    </source>
</evidence>
<dbReference type="EMBL" id="CP017686">
    <property type="protein sequence ID" value="AYQ55511.1"/>
    <property type="molecule type" value="Genomic_DNA"/>
</dbReference>
<dbReference type="InterPro" id="IPR013845">
    <property type="entry name" value="Ribosomal_eS4_central_region"/>
</dbReference>
<dbReference type="InterPro" id="IPR018199">
    <property type="entry name" value="Ribosomal_eS4_N_CS"/>
</dbReference>
<evidence type="ECO:0000259" key="9">
    <source>
        <dbReference type="Pfam" id="PF00900"/>
    </source>
</evidence>
<accession>A0A3G3IIC8</accession>
<feature type="domain" description="Small ribosomal subunit protein eS4 N-terminal" evidence="10">
    <location>
        <begin position="2"/>
        <end position="34"/>
    </location>
</feature>
<dbReference type="GeneID" id="41322169"/>
<dbReference type="NCBIfam" id="NF003312">
    <property type="entry name" value="PRK04313.1"/>
    <property type="match status" value="1"/>
</dbReference>
<dbReference type="PANTHER" id="PTHR11581:SF0">
    <property type="entry name" value="SMALL RIBOSOMAL SUBUNIT PROTEIN ES4"/>
    <property type="match status" value="1"/>
</dbReference>
<dbReference type="InterPro" id="IPR000876">
    <property type="entry name" value="Ribosomal_eS4"/>
</dbReference>
<evidence type="ECO:0000256" key="2">
    <source>
        <dbReference type="ARBA" id="ARBA00022730"/>
    </source>
</evidence>
<dbReference type="PROSITE" id="PS00528">
    <property type="entry name" value="RIBOSOMAL_S4E"/>
    <property type="match status" value="1"/>
</dbReference>
<evidence type="ECO:0000256" key="6">
    <source>
        <dbReference type="ARBA" id="ARBA00035272"/>
    </source>
</evidence>
<dbReference type="PROSITE" id="PS50889">
    <property type="entry name" value="S4"/>
    <property type="match status" value="1"/>
</dbReference>
<dbReference type="PANTHER" id="PTHR11581">
    <property type="entry name" value="30S/40S RIBOSOMAL PROTEIN S4"/>
    <property type="match status" value="1"/>
</dbReference>
<evidence type="ECO:0000259" key="10">
    <source>
        <dbReference type="Pfam" id="PF08071"/>
    </source>
</evidence>
<evidence type="ECO:0000256" key="8">
    <source>
        <dbReference type="PROSITE-ProRule" id="PRU00182"/>
    </source>
</evidence>
<sequence>MSDHMKRLAMPRTWAIPRKVHVWAAKQTPGAHSVEDSMPAGMVLRDMLKVCDTAREAKKIIANRDMIVNGRKVKDAKAPVGIMDSIAIPKMNLYYRMLLTGKGKLTVVAIPEEEAKWVLCRVENKTKVAGGKLQLNLSGGRNIILDANQYKTGDSVKLDLEKNEIVGSYPLAENATVLVINGRHAGKVEDVESISAGSASAPSIITFKNKSETVKENVFVIGTGKSEITLPEASE</sequence>
<dbReference type="Gene3D" id="2.40.50.740">
    <property type="match status" value="1"/>
</dbReference>
<evidence type="ECO:0000256" key="4">
    <source>
        <dbReference type="ARBA" id="ARBA00022980"/>
    </source>
</evidence>
<dbReference type="Gene3D" id="2.30.30.30">
    <property type="match status" value="1"/>
</dbReference>
<dbReference type="GO" id="GO:0006412">
    <property type="term" value="P:translation"/>
    <property type="evidence" value="ECO:0007669"/>
    <property type="project" value="UniProtKB-UniRule"/>
</dbReference>
<reference evidence="11 12" key="1">
    <citation type="submission" date="2016-10" db="EMBL/GenBank/DDBJ databases">
        <title>Complete genome of the TMA-utilizing, human hosted archaeon Methanomethylophilus alvus Gen. nov, sp. nov., strain Mx-05, derived from a pure culture.</title>
        <authorList>
            <person name="Brugere J.-F."/>
            <person name="Ben Hania W."/>
            <person name="Chaudhary P.P."/>
            <person name="Gaci N."/>
            <person name="Borrel G."/>
            <person name="Cao Van Tuat L."/>
            <person name="Fardeau M.-L."/>
            <person name="Harris H.M.B."/>
            <person name="O'Toole P.W."/>
            <person name="Ollivier B."/>
        </authorList>
    </citation>
    <scope>NUCLEOTIDE SEQUENCE [LARGE SCALE GENOMIC DNA]</scope>
    <source>
        <strain evidence="11 12">Mx-05</strain>
    </source>
</reference>
<evidence type="ECO:0000256" key="5">
    <source>
        <dbReference type="ARBA" id="ARBA00023274"/>
    </source>
</evidence>
<protein>
    <recommendedName>
        <fullName evidence="6 7">Small ribosomal subunit protein eS4</fullName>
    </recommendedName>
</protein>
<name>A0A3G3IIC8_9ARCH</name>
<dbReference type="InterPro" id="IPR038237">
    <property type="entry name" value="Ribosomal_eS4_central_sf"/>
</dbReference>
<gene>
    <name evidence="7" type="primary">rps4e</name>
    <name evidence="11" type="ORF">BKD89_06855</name>
</gene>
<dbReference type="CDD" id="cd00165">
    <property type="entry name" value="S4"/>
    <property type="match status" value="1"/>
</dbReference>
<dbReference type="Gene3D" id="3.10.290.10">
    <property type="entry name" value="RNA-binding S4 domain"/>
    <property type="match status" value="1"/>
</dbReference>
<dbReference type="InterPro" id="IPR013843">
    <property type="entry name" value="Ribosomal_eS4_N"/>
</dbReference>
<dbReference type="GO" id="GO:0022627">
    <property type="term" value="C:cytosolic small ribosomal subunit"/>
    <property type="evidence" value="ECO:0007669"/>
    <property type="project" value="TreeGrafter"/>
</dbReference>
<keyword evidence="2 8" id="KW-0699">rRNA-binding</keyword>
<dbReference type="GO" id="GO:0003735">
    <property type="term" value="F:structural constituent of ribosome"/>
    <property type="evidence" value="ECO:0007669"/>
    <property type="project" value="InterPro"/>
</dbReference>
<keyword evidence="3 7" id="KW-0694">RNA-binding</keyword>
<dbReference type="OMA" id="GHIQLNL"/>
<proteinExistence type="inferred from homology"/>
<evidence type="ECO:0000256" key="7">
    <source>
        <dbReference type="HAMAP-Rule" id="MF_00485"/>
    </source>
</evidence>
<dbReference type="InterPro" id="IPR014722">
    <property type="entry name" value="Rib_uL2_dom2"/>
</dbReference>
<dbReference type="SUPFAM" id="SSF55174">
    <property type="entry name" value="Alpha-L RNA-binding motif"/>
    <property type="match status" value="1"/>
</dbReference>
<dbReference type="PIRSF" id="PIRSF002116">
    <property type="entry name" value="Ribosomal_S4"/>
    <property type="match status" value="1"/>
</dbReference>
<keyword evidence="5 7" id="KW-0687">Ribonucleoprotein</keyword>
<feature type="domain" description="Small ribosomal subunit protein eS4 central region" evidence="9">
    <location>
        <begin position="91"/>
        <end position="165"/>
    </location>
</feature>
<comment type="similarity">
    <text evidence="1 7">Belongs to the eukaryotic ribosomal protein eS4 family.</text>
</comment>
<dbReference type="InterPro" id="IPR036986">
    <property type="entry name" value="S4_RNA-bd_sf"/>
</dbReference>
<keyword evidence="4 7" id="KW-0689">Ribosomal protein</keyword>
<evidence type="ECO:0000313" key="12">
    <source>
        <dbReference type="Proteomes" id="UP000273278"/>
    </source>
</evidence>
<dbReference type="Pfam" id="PF00900">
    <property type="entry name" value="Ribosomal_S4e"/>
    <property type="match status" value="1"/>
</dbReference>
<dbReference type="RefSeq" id="WP_015505286.1">
    <property type="nucleotide sequence ID" value="NZ_CAYARL010000004.1"/>
</dbReference>
<organism evidence="11 12">
    <name type="scientific">Methanomethylophilus alvi</name>
    <dbReference type="NCBI Taxonomy" id="1291540"/>
    <lineage>
        <taxon>Archaea</taxon>
        <taxon>Methanobacteriati</taxon>
        <taxon>Thermoplasmatota</taxon>
        <taxon>Thermoplasmata</taxon>
        <taxon>Methanomassiliicoccales</taxon>
        <taxon>Methanomethylophilaceae</taxon>
        <taxon>Methanomethylophilus</taxon>
    </lineage>
</organism>
<dbReference type="AlphaFoldDB" id="A0A3G3IIC8"/>
<dbReference type="Pfam" id="PF08071">
    <property type="entry name" value="RS4NT"/>
    <property type="match status" value="1"/>
</dbReference>